<dbReference type="KEGG" id="hro:HELRODRAFT_183664"/>
<dbReference type="RefSeq" id="XP_009011499.1">
    <property type="nucleotide sequence ID" value="XM_009013251.1"/>
</dbReference>
<reference evidence="4" key="1">
    <citation type="submission" date="2012-12" db="EMBL/GenBank/DDBJ databases">
        <authorList>
            <person name="Hellsten U."/>
            <person name="Grimwood J."/>
            <person name="Chapman J.A."/>
            <person name="Shapiro H."/>
            <person name="Aerts A."/>
            <person name="Otillar R.P."/>
            <person name="Terry A.Y."/>
            <person name="Boore J.L."/>
            <person name="Simakov O."/>
            <person name="Marletaz F."/>
            <person name="Cho S.-J."/>
            <person name="Edsinger-Gonzales E."/>
            <person name="Havlak P."/>
            <person name="Kuo D.-H."/>
            <person name="Larsson T."/>
            <person name="Lv J."/>
            <person name="Arendt D."/>
            <person name="Savage R."/>
            <person name="Osoegawa K."/>
            <person name="de Jong P."/>
            <person name="Lindberg D.R."/>
            <person name="Seaver E.C."/>
            <person name="Weisblat D.A."/>
            <person name="Putnam N.H."/>
            <person name="Grigoriev I.V."/>
            <person name="Rokhsar D.S."/>
        </authorList>
    </citation>
    <scope>NUCLEOTIDE SEQUENCE</scope>
</reference>
<sequence>MHYFGSAFFIGVSILIIILVIYLFTLFFSKLPPFKYACGILQGVSSKDFDDSFKCSWKKLCGETASRFFSGKCSSRSHALHHRMSCIFMITMSLVLLLAFGSNNRLKDFETRYINIQVSINRFE</sequence>
<dbReference type="CTD" id="20209152"/>
<keyword evidence="4" id="KW-1185">Reference proteome</keyword>
<dbReference type="AlphaFoldDB" id="T1FK03"/>
<dbReference type="Proteomes" id="UP000015101">
    <property type="component" value="Unassembled WGS sequence"/>
</dbReference>
<keyword evidence="1" id="KW-0472">Membrane</keyword>
<gene>
    <name evidence="3" type="primary">20209152</name>
    <name evidence="2" type="ORF">HELRODRAFT_183664</name>
</gene>
<dbReference type="EMBL" id="KB095880">
    <property type="protein sequence ID" value="ESO10387.1"/>
    <property type="molecule type" value="Genomic_DNA"/>
</dbReference>
<dbReference type="OrthoDB" id="5873721at2759"/>
<feature type="transmembrane region" description="Helical" evidence="1">
    <location>
        <begin position="6"/>
        <end position="28"/>
    </location>
</feature>
<keyword evidence="1" id="KW-0812">Transmembrane</keyword>
<dbReference type="EnsemblMetazoa" id="HelroT183664">
    <property type="protein sequence ID" value="HelroP183664"/>
    <property type="gene ID" value="HelroG183664"/>
</dbReference>
<evidence type="ECO:0000313" key="4">
    <source>
        <dbReference type="Proteomes" id="UP000015101"/>
    </source>
</evidence>
<dbReference type="HOGENOM" id="CLU_2006344_0_0_1"/>
<evidence type="ECO:0000313" key="3">
    <source>
        <dbReference type="EnsemblMetazoa" id="HelroP183664"/>
    </source>
</evidence>
<proteinExistence type="predicted"/>
<reference evidence="2 4" key="2">
    <citation type="journal article" date="2013" name="Nature">
        <title>Insights into bilaterian evolution from three spiralian genomes.</title>
        <authorList>
            <person name="Simakov O."/>
            <person name="Marletaz F."/>
            <person name="Cho S.J."/>
            <person name="Edsinger-Gonzales E."/>
            <person name="Havlak P."/>
            <person name="Hellsten U."/>
            <person name="Kuo D.H."/>
            <person name="Larsson T."/>
            <person name="Lv J."/>
            <person name="Arendt D."/>
            <person name="Savage R."/>
            <person name="Osoegawa K."/>
            <person name="de Jong P."/>
            <person name="Grimwood J."/>
            <person name="Chapman J.A."/>
            <person name="Shapiro H."/>
            <person name="Aerts A."/>
            <person name="Otillar R.P."/>
            <person name="Terry A.Y."/>
            <person name="Boore J.L."/>
            <person name="Grigoriev I.V."/>
            <person name="Lindberg D.R."/>
            <person name="Seaver E.C."/>
            <person name="Weisblat D.A."/>
            <person name="Putnam N.H."/>
            <person name="Rokhsar D.S."/>
        </authorList>
    </citation>
    <scope>NUCLEOTIDE SEQUENCE</scope>
</reference>
<organism evidence="3 4">
    <name type="scientific">Helobdella robusta</name>
    <name type="common">Californian leech</name>
    <dbReference type="NCBI Taxonomy" id="6412"/>
    <lineage>
        <taxon>Eukaryota</taxon>
        <taxon>Metazoa</taxon>
        <taxon>Spiralia</taxon>
        <taxon>Lophotrochozoa</taxon>
        <taxon>Annelida</taxon>
        <taxon>Clitellata</taxon>
        <taxon>Hirudinea</taxon>
        <taxon>Rhynchobdellida</taxon>
        <taxon>Glossiphoniidae</taxon>
        <taxon>Helobdella</taxon>
    </lineage>
</organism>
<evidence type="ECO:0000313" key="2">
    <source>
        <dbReference type="EMBL" id="ESO10387.1"/>
    </source>
</evidence>
<dbReference type="GeneID" id="20209152"/>
<dbReference type="EMBL" id="AMQM01008923">
    <property type="status" value="NOT_ANNOTATED_CDS"/>
    <property type="molecule type" value="Genomic_DNA"/>
</dbReference>
<evidence type="ECO:0000256" key="1">
    <source>
        <dbReference type="SAM" id="Phobius"/>
    </source>
</evidence>
<dbReference type="InParanoid" id="T1FK03"/>
<accession>T1FK03</accession>
<keyword evidence="1" id="KW-1133">Transmembrane helix</keyword>
<feature type="transmembrane region" description="Helical" evidence="1">
    <location>
        <begin position="84"/>
        <end position="102"/>
    </location>
</feature>
<protein>
    <submittedName>
        <fullName evidence="2 3">Uncharacterized protein</fullName>
    </submittedName>
</protein>
<reference evidence="3" key="3">
    <citation type="submission" date="2015-06" db="UniProtKB">
        <authorList>
            <consortium name="EnsemblMetazoa"/>
        </authorList>
    </citation>
    <scope>IDENTIFICATION</scope>
</reference>
<name>T1FK03_HELRO</name>